<dbReference type="Gene3D" id="2.70.70.10">
    <property type="entry name" value="Glucose Permease (Domain IIA)"/>
    <property type="match status" value="1"/>
</dbReference>
<feature type="domain" description="Csd3-like second N-terminal" evidence="12">
    <location>
        <begin position="162"/>
        <end position="284"/>
    </location>
</feature>
<evidence type="ECO:0000256" key="1">
    <source>
        <dbReference type="ARBA" id="ARBA00001947"/>
    </source>
</evidence>
<evidence type="ECO:0000256" key="6">
    <source>
        <dbReference type="ARBA" id="ARBA00022833"/>
    </source>
</evidence>
<dbReference type="GO" id="GO:0004222">
    <property type="term" value="F:metalloendopeptidase activity"/>
    <property type="evidence" value="ECO:0007669"/>
    <property type="project" value="TreeGrafter"/>
</dbReference>
<protein>
    <submittedName>
        <fullName evidence="13">Peptidase M23</fullName>
    </submittedName>
</protein>
<dbReference type="InterPro" id="IPR045834">
    <property type="entry name" value="Csd3_N2"/>
</dbReference>
<evidence type="ECO:0000256" key="7">
    <source>
        <dbReference type="ARBA" id="ARBA00023049"/>
    </source>
</evidence>
<evidence type="ECO:0000313" key="13">
    <source>
        <dbReference type="EMBL" id="RQW64907.1"/>
    </source>
</evidence>
<dbReference type="OrthoDB" id="9805070at2"/>
<dbReference type="AlphaFoldDB" id="A0A3N9TKU9"/>
<reference evidence="13 14" key="1">
    <citation type="submission" date="2018-11" db="EMBL/GenBank/DDBJ databases">
        <title>Vibrio LJC006 sp. nov., isolated from seawater during the bloom of the enteromorpha.</title>
        <authorList>
            <person name="Liang J."/>
        </authorList>
    </citation>
    <scope>NUCLEOTIDE SEQUENCE [LARGE SCALE GENOMIC DNA]</scope>
    <source>
        <strain evidence="13 14">LJC006</strain>
    </source>
</reference>
<dbReference type="Proteomes" id="UP000281112">
    <property type="component" value="Unassembled WGS sequence"/>
</dbReference>
<dbReference type="InterPro" id="IPR011055">
    <property type="entry name" value="Dup_hybrid_motif"/>
</dbReference>
<evidence type="ECO:0000256" key="4">
    <source>
        <dbReference type="ARBA" id="ARBA00022723"/>
    </source>
</evidence>
<sequence length="438" mass="49179">MVLKSINERVLGLSKRPKLILASLPIVAIIAFWGTLNSETSRTVINIEVPEQEIVENIMTENQSETISHPDYEYHIRPGDSLSTIFSHLGFAYKDLMKVMETDLNYLALDTIKPGDVLRLWKTSDGTNTLEKLSLQLSLVESVEYTRLTDGTYEYKHVTIPGVWKPEALLGRVSGSFSQSAYDAGLNSNEIEQIVQLLKDKVNFSRDIRAGDNFEVVKSRQYVGDQLTGNSEIQAIKIETRGSTVSAYLYKDGQYYDEKGQSLQKAFRRYPTTQHWRVSSPFNPHRRHPVTGRLAPHNGTDFATPTGTSVLSTGDGVVEMIRHHPYAGNYVVIKHDNTYTTRYLHLSKILVHKGQRVTRGQKIALSGATGRVTGPHLHYELIVRGHPVNAMTAKIPMATSVPKNEMNQFLSRRKKMDSLIEQQELALKNHSGDTVTSG</sequence>
<dbReference type="Pfam" id="PF19425">
    <property type="entry name" value="Csd3_N2"/>
    <property type="match status" value="1"/>
</dbReference>
<keyword evidence="4" id="KW-0479">Metal-binding</keyword>
<dbReference type="EMBL" id="RJVQ01000001">
    <property type="protein sequence ID" value="RQW64907.1"/>
    <property type="molecule type" value="Genomic_DNA"/>
</dbReference>
<gene>
    <name evidence="13" type="ORF">EES38_02395</name>
</gene>
<dbReference type="InterPro" id="IPR016047">
    <property type="entry name" value="M23ase_b-sheet_dom"/>
</dbReference>
<comment type="subcellular location">
    <subcellularLocation>
        <location evidence="2">Cell envelope</location>
    </subcellularLocation>
</comment>
<accession>A0A3N9TKU9</accession>
<proteinExistence type="predicted"/>
<dbReference type="SUPFAM" id="SSF51261">
    <property type="entry name" value="Duplicated hybrid motif"/>
    <property type="match status" value="1"/>
</dbReference>
<evidence type="ECO:0000259" key="10">
    <source>
        <dbReference type="Pfam" id="PF01551"/>
    </source>
</evidence>
<name>A0A3N9TKU9_9VIBR</name>
<keyword evidence="14" id="KW-1185">Reference proteome</keyword>
<comment type="caution">
    <text evidence="13">The sequence shown here is derived from an EMBL/GenBank/DDBJ whole genome shotgun (WGS) entry which is preliminary data.</text>
</comment>
<dbReference type="GO" id="GO:0046872">
    <property type="term" value="F:metal ion binding"/>
    <property type="evidence" value="ECO:0007669"/>
    <property type="project" value="UniProtKB-KW"/>
</dbReference>
<keyword evidence="5" id="KW-0378">Hydrolase</keyword>
<evidence type="ECO:0000313" key="14">
    <source>
        <dbReference type="Proteomes" id="UP000281112"/>
    </source>
</evidence>
<dbReference type="PANTHER" id="PTHR21666:SF292">
    <property type="entry name" value="MUREIN DD-ENDOPEPTIDASE MEPM"/>
    <property type="match status" value="1"/>
</dbReference>
<comment type="cofactor">
    <cofactor evidence="1">
        <name>Zn(2+)</name>
        <dbReference type="ChEBI" id="CHEBI:29105"/>
    </cofactor>
</comment>
<comment type="pathway">
    <text evidence="8">Cell wall degradation; peptidoglycan degradation.</text>
</comment>
<evidence type="ECO:0000259" key="12">
    <source>
        <dbReference type="Pfam" id="PF19425"/>
    </source>
</evidence>
<keyword evidence="9" id="KW-0472">Membrane</keyword>
<keyword evidence="6" id="KW-0862">Zinc</keyword>
<dbReference type="PANTHER" id="PTHR21666">
    <property type="entry name" value="PEPTIDASE-RELATED"/>
    <property type="match status" value="1"/>
</dbReference>
<keyword evidence="9" id="KW-1133">Transmembrane helix</keyword>
<keyword evidence="7" id="KW-0482">Metalloprotease</keyword>
<dbReference type="GO" id="GO:0006508">
    <property type="term" value="P:proteolysis"/>
    <property type="evidence" value="ECO:0007669"/>
    <property type="project" value="UniProtKB-KW"/>
</dbReference>
<evidence type="ECO:0000256" key="2">
    <source>
        <dbReference type="ARBA" id="ARBA00004196"/>
    </source>
</evidence>
<feature type="domain" description="Opacity-associated protein A LysM-like" evidence="11">
    <location>
        <begin position="73"/>
        <end position="157"/>
    </location>
</feature>
<organism evidence="13 14">
    <name type="scientific">Vibrio viridaestus</name>
    <dbReference type="NCBI Taxonomy" id="2487322"/>
    <lineage>
        <taxon>Bacteria</taxon>
        <taxon>Pseudomonadati</taxon>
        <taxon>Pseudomonadota</taxon>
        <taxon>Gammaproteobacteria</taxon>
        <taxon>Vibrionales</taxon>
        <taxon>Vibrionaceae</taxon>
        <taxon>Vibrio</taxon>
    </lineage>
</organism>
<feature type="transmembrane region" description="Helical" evidence="9">
    <location>
        <begin position="19"/>
        <end position="36"/>
    </location>
</feature>
<dbReference type="Pfam" id="PF04225">
    <property type="entry name" value="LysM_OapA"/>
    <property type="match status" value="1"/>
</dbReference>
<evidence type="ECO:0000256" key="3">
    <source>
        <dbReference type="ARBA" id="ARBA00022670"/>
    </source>
</evidence>
<dbReference type="InterPro" id="IPR050570">
    <property type="entry name" value="Cell_wall_metabolism_enzyme"/>
</dbReference>
<dbReference type="CDD" id="cd12797">
    <property type="entry name" value="M23_peptidase"/>
    <property type="match status" value="1"/>
</dbReference>
<keyword evidence="9" id="KW-0812">Transmembrane</keyword>
<evidence type="ECO:0000256" key="9">
    <source>
        <dbReference type="SAM" id="Phobius"/>
    </source>
</evidence>
<evidence type="ECO:0000259" key="11">
    <source>
        <dbReference type="Pfam" id="PF04225"/>
    </source>
</evidence>
<keyword evidence="3" id="KW-0645">Protease</keyword>
<dbReference type="Gene3D" id="3.10.450.350">
    <property type="match status" value="2"/>
</dbReference>
<evidence type="ECO:0000256" key="8">
    <source>
        <dbReference type="ARBA" id="ARBA00060568"/>
    </source>
</evidence>
<dbReference type="GO" id="GO:0042834">
    <property type="term" value="F:peptidoglycan binding"/>
    <property type="evidence" value="ECO:0007669"/>
    <property type="project" value="InterPro"/>
</dbReference>
<feature type="domain" description="M23ase beta-sheet core" evidence="10">
    <location>
        <begin position="296"/>
        <end position="389"/>
    </location>
</feature>
<dbReference type="FunFam" id="2.70.70.10:FF:000002">
    <property type="entry name" value="Murein DD-endopeptidase MepM"/>
    <property type="match status" value="1"/>
</dbReference>
<dbReference type="GO" id="GO:0030313">
    <property type="term" value="C:cell envelope"/>
    <property type="evidence" value="ECO:0007669"/>
    <property type="project" value="UniProtKB-SubCell"/>
</dbReference>
<evidence type="ECO:0000256" key="5">
    <source>
        <dbReference type="ARBA" id="ARBA00022801"/>
    </source>
</evidence>
<dbReference type="Pfam" id="PF01551">
    <property type="entry name" value="Peptidase_M23"/>
    <property type="match status" value="1"/>
</dbReference>
<dbReference type="InterPro" id="IPR007340">
    <property type="entry name" value="LysM_Opacity-associatedA"/>
</dbReference>